<gene>
    <name evidence="1" type="ORF">DWV05_04690</name>
</gene>
<comment type="caution">
    <text evidence="1">The sequence shown here is derived from an EMBL/GenBank/DDBJ whole genome shotgun (WGS) entry which is preliminary data.</text>
</comment>
<name>A0ABX9I5U9_9LACO</name>
<protein>
    <submittedName>
        <fullName evidence="1">Uncharacterized protein</fullName>
    </submittedName>
</protein>
<keyword evidence="2" id="KW-1185">Reference proteome</keyword>
<dbReference type="RefSeq" id="WP_115470924.1">
    <property type="nucleotide sequence ID" value="NZ_BJEC01000012.1"/>
</dbReference>
<evidence type="ECO:0000313" key="2">
    <source>
        <dbReference type="Proteomes" id="UP000254492"/>
    </source>
</evidence>
<dbReference type="Proteomes" id="UP000254492">
    <property type="component" value="Unassembled WGS sequence"/>
</dbReference>
<dbReference type="EMBL" id="QRAY01000007">
    <property type="protein sequence ID" value="RDS59625.1"/>
    <property type="molecule type" value="Genomic_DNA"/>
</dbReference>
<reference evidence="1 2" key="1">
    <citation type="submission" date="2018-07" db="EMBL/GenBank/DDBJ databases">
        <title>Genome-based reclassification of Weissella jogaejeotgali as Weissella thailandensis.</title>
        <authorList>
            <person name="Chun J."/>
            <person name="Kim B.-Y."/>
            <person name="Kwak M.-J."/>
        </authorList>
    </citation>
    <scope>NUCLEOTIDE SEQUENCE [LARGE SCALE GENOMIC DNA]</scope>
    <source>
        <strain evidence="1 2">KCTC 3751</strain>
    </source>
</reference>
<proteinExistence type="predicted"/>
<sequence>MIELDLSNSLDQKLRNQLIDNFKELDKAHININGYEFNSTADRIDYIESVLKQLGMPIDPKEEKEMYGG</sequence>
<organism evidence="1 2">
    <name type="scientific">Weissella thailandensis</name>
    <dbReference type="NCBI Taxonomy" id="89061"/>
    <lineage>
        <taxon>Bacteria</taxon>
        <taxon>Bacillati</taxon>
        <taxon>Bacillota</taxon>
        <taxon>Bacilli</taxon>
        <taxon>Lactobacillales</taxon>
        <taxon>Lactobacillaceae</taxon>
        <taxon>Weissella</taxon>
    </lineage>
</organism>
<accession>A0ABX9I5U9</accession>
<evidence type="ECO:0000313" key="1">
    <source>
        <dbReference type="EMBL" id="RDS59625.1"/>
    </source>
</evidence>